<evidence type="ECO:0000313" key="2">
    <source>
        <dbReference type="EMBL" id="ATY31345.1"/>
    </source>
</evidence>
<keyword evidence="1" id="KW-0472">Membrane</keyword>
<sequence>MRRSWRLRRGIATAEWLSSPPGTGSRSGKFLGQRHQRDRRGHMGKGILLWLIGIPLPIIILLLLFWR</sequence>
<keyword evidence="1" id="KW-0812">Transmembrane</keyword>
<protein>
    <submittedName>
        <fullName evidence="2">Uncharacterized protein</fullName>
    </submittedName>
</protein>
<keyword evidence="1" id="KW-1133">Transmembrane helix</keyword>
<feature type="transmembrane region" description="Helical" evidence="1">
    <location>
        <begin position="47"/>
        <end position="66"/>
    </location>
</feature>
<dbReference type="AlphaFoldDB" id="A0A2K8MBS9"/>
<dbReference type="Proteomes" id="UP000229081">
    <property type="component" value="Chromosome"/>
</dbReference>
<gene>
    <name evidence="2" type="ORF">CVN68_04575</name>
</gene>
<accession>A0A2K8MBS9</accession>
<keyword evidence="3" id="KW-1185">Reference proteome</keyword>
<dbReference type="EMBL" id="CP024923">
    <property type="protein sequence ID" value="ATY31345.1"/>
    <property type="molecule type" value="Genomic_DNA"/>
</dbReference>
<organism evidence="2 3">
    <name type="scientific">Sphingomonas psychrotolerans</name>
    <dbReference type="NCBI Taxonomy" id="1327635"/>
    <lineage>
        <taxon>Bacteria</taxon>
        <taxon>Pseudomonadati</taxon>
        <taxon>Pseudomonadota</taxon>
        <taxon>Alphaproteobacteria</taxon>
        <taxon>Sphingomonadales</taxon>
        <taxon>Sphingomonadaceae</taxon>
        <taxon>Sphingomonas</taxon>
    </lineage>
</organism>
<dbReference type="KEGG" id="sphc:CVN68_04575"/>
<proteinExistence type="predicted"/>
<reference evidence="2 3" key="1">
    <citation type="submission" date="2017-11" db="EMBL/GenBank/DDBJ databases">
        <title>Complete genome sequence of Sphingomonas sp. Strain Cra20, a psychrotolerant potential plant growth promoting rhizobacteria.</title>
        <authorList>
            <person name="Luo Y."/>
        </authorList>
    </citation>
    <scope>NUCLEOTIDE SEQUENCE [LARGE SCALE GENOMIC DNA]</scope>
    <source>
        <strain evidence="2 3">Cra20</strain>
    </source>
</reference>
<evidence type="ECO:0000256" key="1">
    <source>
        <dbReference type="SAM" id="Phobius"/>
    </source>
</evidence>
<evidence type="ECO:0000313" key="3">
    <source>
        <dbReference type="Proteomes" id="UP000229081"/>
    </source>
</evidence>
<name>A0A2K8MBS9_9SPHN</name>